<accession>A0A0F4ZBT9</accession>
<proteinExistence type="predicted"/>
<reference evidence="2 3" key="1">
    <citation type="submission" date="2015-03" db="EMBL/GenBank/DDBJ databases">
        <authorList>
            <person name="Radwan O."/>
            <person name="Al-Naeli F.A."/>
            <person name="Rendon G.A."/>
            <person name="Fields C."/>
        </authorList>
    </citation>
    <scope>NUCLEOTIDE SEQUENCE [LARGE SCALE GENOMIC DNA]</scope>
    <source>
        <strain evidence="2">CR-DP1</strain>
    </source>
</reference>
<dbReference type="GO" id="GO:0005783">
    <property type="term" value="C:endoplasmic reticulum"/>
    <property type="evidence" value="ECO:0007669"/>
    <property type="project" value="TreeGrafter"/>
</dbReference>
<dbReference type="Proteomes" id="UP000033483">
    <property type="component" value="Unassembled WGS sequence"/>
</dbReference>
<evidence type="ECO:0000313" key="2">
    <source>
        <dbReference type="EMBL" id="KKA27735.1"/>
    </source>
</evidence>
<evidence type="ECO:0008006" key="4">
    <source>
        <dbReference type="Google" id="ProtNLM"/>
    </source>
</evidence>
<gene>
    <name evidence="2" type="ORF">TD95_001295</name>
</gene>
<keyword evidence="1" id="KW-0812">Transmembrane</keyword>
<dbReference type="SUPFAM" id="SSF56801">
    <property type="entry name" value="Acetyl-CoA synthetase-like"/>
    <property type="match status" value="1"/>
</dbReference>
<keyword evidence="1" id="KW-0472">Membrane</keyword>
<dbReference type="OrthoDB" id="4138492at2759"/>
<dbReference type="Gene3D" id="3.40.50.12780">
    <property type="entry name" value="N-terminal domain of ligase-like"/>
    <property type="match status" value="1"/>
</dbReference>
<comment type="caution">
    <text evidence="2">The sequence shown here is derived from an EMBL/GenBank/DDBJ whole genome shotgun (WGS) entry which is preliminary data.</text>
</comment>
<keyword evidence="3" id="KW-1185">Reference proteome</keyword>
<dbReference type="InterPro" id="IPR042099">
    <property type="entry name" value="ANL_N_sf"/>
</dbReference>
<feature type="transmembrane region" description="Helical" evidence="1">
    <location>
        <begin position="45"/>
        <end position="68"/>
    </location>
</feature>
<keyword evidence="1" id="KW-1133">Transmembrane helix</keyword>
<protein>
    <recommendedName>
        <fullName evidence="4">AMP-dependent synthetase/ligase domain-containing protein</fullName>
    </recommendedName>
</protein>
<dbReference type="EMBL" id="LAEV01001594">
    <property type="protein sequence ID" value="KKA27735.1"/>
    <property type="molecule type" value="Genomic_DNA"/>
</dbReference>
<sequence length="576" mass="62134">MDEAVTATATAAAAAVTRAAPEHASFTTQVIDQLKEWVQDAFDQWSLTSSLLTIFLFGLLLAGTIWAYESELHPMQLARQSMRSEMRHPGQSAIYRAAAQGFNGLVKGLNVVEDGAPKFSHGRDGDLRDVWRKFAKGNDKGEKSVITTVLGLEKKVTHDVDSLTRQIALIGDHIAKNGGIRVAVYLPNSIELLLTVFACAFYPNLTVILIPYEVPPTELVSMLHRSAADTVVTAPGVFPLDTISESYSALRQLIWVVDEGTSSMDWHVAPTGTVSGINVATWANIVKPSVVAPELSTDTATAPGDLVFFWSSEEISRFTQANIIAGMAAQIASTPSSEIFSSKDTFVPAQVLTDQFTLTVTLVALFNNANIVLNSVAGKDANLSIATQGVPATVIVAAPEQALVYHNEGAASISGSIIMKWVHNYRLRLLENYGVFPHIKGFLAELETANAPDIGQAPTVPRVLYIAEKVDRKPLMTSQMLSDIRALTSARVVHAMTSSKVAGSVAQTLWYDYRLMEGATAHFGPPAPSVELWLTDKDKFVTKDFIVEGEINVKGASVIGGHATLEAIGKINEDTT</sequence>
<dbReference type="PANTHER" id="PTHR43272">
    <property type="entry name" value="LONG-CHAIN-FATTY-ACID--COA LIGASE"/>
    <property type="match status" value="1"/>
</dbReference>
<dbReference type="PANTHER" id="PTHR43272:SF11">
    <property type="entry name" value="AMP-DEPENDENT SYNTHETASE_LIGASE DOMAIN-CONTAINING PROTEIN"/>
    <property type="match status" value="1"/>
</dbReference>
<feature type="non-terminal residue" evidence="2">
    <location>
        <position position="576"/>
    </location>
</feature>
<dbReference type="GO" id="GO:0016020">
    <property type="term" value="C:membrane"/>
    <property type="evidence" value="ECO:0007669"/>
    <property type="project" value="TreeGrafter"/>
</dbReference>
<dbReference type="GO" id="GO:0004467">
    <property type="term" value="F:long-chain fatty acid-CoA ligase activity"/>
    <property type="evidence" value="ECO:0007669"/>
    <property type="project" value="TreeGrafter"/>
</dbReference>
<name>A0A0F4ZBT9_9PEZI</name>
<evidence type="ECO:0000313" key="3">
    <source>
        <dbReference type="Proteomes" id="UP000033483"/>
    </source>
</evidence>
<organism evidence="2 3">
    <name type="scientific">Thielaviopsis punctulata</name>
    <dbReference type="NCBI Taxonomy" id="72032"/>
    <lineage>
        <taxon>Eukaryota</taxon>
        <taxon>Fungi</taxon>
        <taxon>Dikarya</taxon>
        <taxon>Ascomycota</taxon>
        <taxon>Pezizomycotina</taxon>
        <taxon>Sordariomycetes</taxon>
        <taxon>Hypocreomycetidae</taxon>
        <taxon>Microascales</taxon>
        <taxon>Ceratocystidaceae</taxon>
        <taxon>Thielaviopsis</taxon>
    </lineage>
</organism>
<dbReference type="AlphaFoldDB" id="A0A0F4ZBT9"/>
<evidence type="ECO:0000256" key="1">
    <source>
        <dbReference type="SAM" id="Phobius"/>
    </source>
</evidence>